<dbReference type="GO" id="GO:0008168">
    <property type="term" value="F:methyltransferase activity"/>
    <property type="evidence" value="ECO:0000318"/>
    <property type="project" value="GO_Central"/>
</dbReference>
<dbReference type="Pfam" id="PF08241">
    <property type="entry name" value="Methyltransf_11"/>
    <property type="match status" value="1"/>
</dbReference>
<dbReference type="OMA" id="TVHQWAD"/>
<dbReference type="GO" id="GO:0008757">
    <property type="term" value="F:S-adenosylmethionine-dependent methyltransferase activity"/>
    <property type="evidence" value="ECO:0007669"/>
    <property type="project" value="InterPro"/>
</dbReference>
<protein>
    <recommendedName>
        <fullName evidence="1">Methyltransferase type 11 domain-containing protein</fullName>
    </recommendedName>
</protein>
<gene>
    <name evidence="2" type="ORF">DICPUDRAFT_28273</name>
</gene>
<dbReference type="AlphaFoldDB" id="F0ZBN2"/>
<dbReference type="InterPro" id="IPR029063">
    <property type="entry name" value="SAM-dependent_MTases_sf"/>
</dbReference>
<evidence type="ECO:0000313" key="3">
    <source>
        <dbReference type="Proteomes" id="UP000001064"/>
    </source>
</evidence>
<feature type="domain" description="Methyltransferase type 11" evidence="1">
    <location>
        <begin position="49"/>
        <end position="129"/>
    </location>
</feature>
<dbReference type="KEGG" id="dpp:DICPUDRAFT_28273"/>
<dbReference type="VEuPathDB" id="AmoebaDB:DICPUDRAFT_28273"/>
<keyword evidence="3" id="KW-1185">Reference proteome</keyword>
<name>F0ZBN2_DICPU</name>
<proteinExistence type="predicted"/>
<dbReference type="Proteomes" id="UP000001064">
    <property type="component" value="Unassembled WGS sequence"/>
</dbReference>
<dbReference type="InterPro" id="IPR013216">
    <property type="entry name" value="Methyltransf_11"/>
</dbReference>
<dbReference type="EMBL" id="GL870972">
    <property type="protein sequence ID" value="EGC38652.1"/>
    <property type="molecule type" value="Genomic_DNA"/>
</dbReference>
<organism evidence="2 3">
    <name type="scientific">Dictyostelium purpureum</name>
    <name type="common">Slime mold</name>
    <dbReference type="NCBI Taxonomy" id="5786"/>
    <lineage>
        <taxon>Eukaryota</taxon>
        <taxon>Amoebozoa</taxon>
        <taxon>Evosea</taxon>
        <taxon>Eumycetozoa</taxon>
        <taxon>Dictyostelia</taxon>
        <taxon>Dictyosteliales</taxon>
        <taxon>Dictyosteliaceae</taxon>
        <taxon>Dictyostelium</taxon>
    </lineage>
</organism>
<dbReference type="eggNOG" id="ENOG502R9CM">
    <property type="taxonomic scope" value="Eukaryota"/>
</dbReference>
<dbReference type="Gene3D" id="3.40.50.150">
    <property type="entry name" value="Vaccinia Virus protein VP39"/>
    <property type="match status" value="1"/>
</dbReference>
<sequence>MQDQKESVERPGGDVNYNVFGKSYHNFRQEEPEIKKAILNAIGDSKKILNVGAGAGSYEPTDEKYEVTPLEPSASMREKRPKHLAQAVDGVAENIPFPDNHFDASMTTFSVHQWPQLEKGLTEMRRVTKGPVVILTCDPHKVMDFWMYDYAPNVFQTESTRYPDLNKISQVLGGSVEIVPVPIPKECHDLFNEGYYARPEFFVNNCPGSYSSCSAWSFVDDETRNIYINNIKKDLDSGEWDKKYGHYRNQSHYIGSLYLVISNPKKE</sequence>
<dbReference type="SUPFAM" id="SSF53335">
    <property type="entry name" value="S-adenosyl-L-methionine-dependent methyltransferases"/>
    <property type="match status" value="1"/>
</dbReference>
<dbReference type="RefSeq" id="XP_003284845.1">
    <property type="nucleotide sequence ID" value="XM_003284797.1"/>
</dbReference>
<evidence type="ECO:0000313" key="2">
    <source>
        <dbReference type="EMBL" id="EGC38652.1"/>
    </source>
</evidence>
<reference evidence="3" key="1">
    <citation type="journal article" date="2011" name="Genome Biol.">
        <title>Comparative genomics of the social amoebae Dictyostelium discoideum and Dictyostelium purpureum.</title>
        <authorList>
            <consortium name="US DOE Joint Genome Institute (JGI-PGF)"/>
            <person name="Sucgang R."/>
            <person name="Kuo A."/>
            <person name="Tian X."/>
            <person name="Salerno W."/>
            <person name="Parikh A."/>
            <person name="Feasley C.L."/>
            <person name="Dalin E."/>
            <person name="Tu H."/>
            <person name="Huang E."/>
            <person name="Barry K."/>
            <person name="Lindquist E."/>
            <person name="Shapiro H."/>
            <person name="Bruce D."/>
            <person name="Schmutz J."/>
            <person name="Salamov A."/>
            <person name="Fey P."/>
            <person name="Gaudet P."/>
            <person name="Anjard C."/>
            <person name="Babu M.M."/>
            <person name="Basu S."/>
            <person name="Bushmanova Y."/>
            <person name="van der Wel H."/>
            <person name="Katoh-Kurasawa M."/>
            <person name="Dinh C."/>
            <person name="Coutinho P.M."/>
            <person name="Saito T."/>
            <person name="Elias M."/>
            <person name="Schaap P."/>
            <person name="Kay R.R."/>
            <person name="Henrissat B."/>
            <person name="Eichinger L."/>
            <person name="Rivero F."/>
            <person name="Putnam N.H."/>
            <person name="West C.M."/>
            <person name="Loomis W.F."/>
            <person name="Chisholm R.L."/>
            <person name="Shaulsky G."/>
            <person name="Strassmann J.E."/>
            <person name="Queller D.C."/>
            <person name="Kuspa A."/>
            <person name="Grigoriev I.V."/>
        </authorList>
    </citation>
    <scope>NUCLEOTIDE SEQUENCE [LARGE SCALE GENOMIC DNA]</scope>
    <source>
        <strain evidence="3">QSDP1</strain>
    </source>
</reference>
<evidence type="ECO:0000259" key="1">
    <source>
        <dbReference type="Pfam" id="PF08241"/>
    </source>
</evidence>
<accession>F0ZBN2</accession>
<dbReference type="OrthoDB" id="540004at2759"/>
<dbReference type="GeneID" id="10506875"/>
<dbReference type="InParanoid" id="F0ZBN2"/>